<keyword evidence="2" id="KW-1185">Reference proteome</keyword>
<comment type="caution">
    <text evidence="1">The sequence shown here is derived from an EMBL/GenBank/DDBJ whole genome shotgun (WGS) entry which is preliminary data.</text>
</comment>
<reference evidence="1 2" key="2">
    <citation type="submission" date="2016-08" db="EMBL/GenBank/DDBJ databases">
        <title>Pervasive Adenine N6-methylation of Active Genes in Fungi.</title>
        <authorList>
            <consortium name="DOE Joint Genome Institute"/>
            <person name="Mondo S.J."/>
            <person name="Dannebaum R.O."/>
            <person name="Kuo R.C."/>
            <person name="Labutti K."/>
            <person name="Haridas S."/>
            <person name="Kuo A."/>
            <person name="Salamov A."/>
            <person name="Ahrendt S.R."/>
            <person name="Lipzen A."/>
            <person name="Sullivan W."/>
            <person name="Andreopoulos W.B."/>
            <person name="Clum A."/>
            <person name="Lindquist E."/>
            <person name="Daum C."/>
            <person name="Ramamoorthy G.K."/>
            <person name="Gryganskyi A."/>
            <person name="Culley D."/>
            <person name="Magnuson J.K."/>
            <person name="James T.Y."/>
            <person name="O'Malley M.A."/>
            <person name="Stajich J.E."/>
            <person name="Spatafora J.W."/>
            <person name="Visel A."/>
            <person name="Grigoriev I.V."/>
        </authorList>
    </citation>
    <scope>NUCLEOTIDE SEQUENCE [LARGE SCALE GENOMIC DNA]</scope>
    <source>
        <strain evidence="2">finn</strain>
    </source>
</reference>
<reference evidence="1 2" key="1">
    <citation type="submission" date="2016-08" db="EMBL/GenBank/DDBJ databases">
        <title>Genomes of anaerobic fungi encode conserved fungal cellulosomes for biomass hydrolysis.</title>
        <authorList>
            <consortium name="DOE Joint Genome Institute"/>
            <person name="Haitjema C.H."/>
            <person name="Gilmore S.P."/>
            <person name="Henske J.K."/>
            <person name="Solomon K.V."/>
            <person name="De Groot R."/>
            <person name="Kuo A."/>
            <person name="Mondo S.J."/>
            <person name="Salamov A.A."/>
            <person name="Labutti K."/>
            <person name="Zhao Z."/>
            <person name="Chiniquy J."/>
            <person name="Barry K."/>
            <person name="Brewer H.M."/>
            <person name="Purvine S.O."/>
            <person name="Wright A.T."/>
            <person name="Boxma B."/>
            <person name="Van Alen T."/>
            <person name="Hackstein J.H."/>
            <person name="Baker S.E."/>
            <person name="Grigoriev I.V."/>
            <person name="O'Malley M.A."/>
        </authorList>
    </citation>
    <scope>NUCLEOTIDE SEQUENCE [LARGE SCALE GENOMIC DNA]</scope>
    <source>
        <strain evidence="2">finn</strain>
    </source>
</reference>
<evidence type="ECO:0000313" key="2">
    <source>
        <dbReference type="Proteomes" id="UP000193719"/>
    </source>
</evidence>
<dbReference type="Proteomes" id="UP000193719">
    <property type="component" value="Unassembled WGS sequence"/>
</dbReference>
<organism evidence="1 2">
    <name type="scientific">Piromyces finnis</name>
    <dbReference type="NCBI Taxonomy" id="1754191"/>
    <lineage>
        <taxon>Eukaryota</taxon>
        <taxon>Fungi</taxon>
        <taxon>Fungi incertae sedis</taxon>
        <taxon>Chytridiomycota</taxon>
        <taxon>Chytridiomycota incertae sedis</taxon>
        <taxon>Neocallimastigomycetes</taxon>
        <taxon>Neocallimastigales</taxon>
        <taxon>Neocallimastigaceae</taxon>
        <taxon>Piromyces</taxon>
    </lineage>
</organism>
<dbReference type="EMBL" id="MCFH01000003">
    <property type="protein sequence ID" value="ORX59363.1"/>
    <property type="molecule type" value="Genomic_DNA"/>
</dbReference>
<evidence type="ECO:0000313" key="1">
    <source>
        <dbReference type="EMBL" id="ORX59363.1"/>
    </source>
</evidence>
<sequence>MTIFLSTGMFLILTPILFICFTIGICNSISNTMNNPISFSSDGGEKRATEFVIKYHNRKEYNINDSNGYYKDIALKLNIFTGVVFRDTGYINRNKNGDSISNSILRNSFKAIVDNYIIQYDYIQYKYDNINDAIEKQKYKDVLYNCLNKGFKLNEFKVNNNHDLSFYSEFEQHFFLTLRNNNNNNNNNNLVNLEKNIMKSYM</sequence>
<gene>
    <name evidence="1" type="ORF">BCR36DRAFT_454047</name>
</gene>
<dbReference type="AlphaFoldDB" id="A0A1Y1VM36"/>
<protein>
    <submittedName>
        <fullName evidence="1">Uncharacterized protein</fullName>
    </submittedName>
</protein>
<name>A0A1Y1VM36_9FUNG</name>
<accession>A0A1Y1VM36</accession>
<proteinExistence type="predicted"/>